<accession>A0A2P2CJH5</accession>
<keyword evidence="3 7" id="KW-0812">Transmembrane</keyword>
<keyword evidence="2" id="KW-1003">Cell membrane</keyword>
<evidence type="ECO:0000256" key="1">
    <source>
        <dbReference type="ARBA" id="ARBA00004236"/>
    </source>
</evidence>
<feature type="transmembrane region" description="Helical" evidence="7">
    <location>
        <begin position="6"/>
        <end position="26"/>
    </location>
</feature>
<gene>
    <name evidence="8" type="ORF">NOCA170085</name>
</gene>
<dbReference type="InterPro" id="IPR022781">
    <property type="entry name" value="Flagellar_biosynth_FliO"/>
</dbReference>
<evidence type="ECO:0000256" key="5">
    <source>
        <dbReference type="ARBA" id="ARBA00023136"/>
    </source>
</evidence>
<evidence type="ECO:0000256" key="2">
    <source>
        <dbReference type="ARBA" id="ARBA00022475"/>
    </source>
</evidence>
<feature type="region of interest" description="Disordered" evidence="6">
    <location>
        <begin position="166"/>
        <end position="194"/>
    </location>
</feature>
<comment type="subcellular location">
    <subcellularLocation>
        <location evidence="1">Cell membrane</location>
    </subcellularLocation>
</comment>
<dbReference type="AlphaFoldDB" id="A0A2P2CJH5"/>
<organism evidence="8">
    <name type="scientific">metagenome</name>
    <dbReference type="NCBI Taxonomy" id="256318"/>
    <lineage>
        <taxon>unclassified sequences</taxon>
        <taxon>metagenomes</taxon>
    </lineage>
</organism>
<sequence length="211" mass="21610">MLELTVRLIASLAVVVGLMLLLARLVGKRYGARAGAPVQVLHRQQLSRSASVAVITVGSRVLVVGSTDHQVSLLTELDPEELVDAELDGAVDLDLTQAVGLEPATPDVDTTAAPTRARIASLASLSSLSSLASLAQRGAQRGTHRGAASRDEIAASIQPVLPVEVAPSIKPAPRPTPAMRAPSTDGGALAGSVLSPQTWRQAIAAATGKAS</sequence>
<keyword evidence="4 7" id="KW-1133">Transmembrane helix</keyword>
<name>A0A2P2CJH5_9ZZZZ</name>
<evidence type="ECO:0000313" key="8">
    <source>
        <dbReference type="EMBL" id="CUR62139.1"/>
    </source>
</evidence>
<evidence type="ECO:0008006" key="9">
    <source>
        <dbReference type="Google" id="ProtNLM"/>
    </source>
</evidence>
<evidence type="ECO:0000256" key="6">
    <source>
        <dbReference type="SAM" id="MobiDB-lite"/>
    </source>
</evidence>
<keyword evidence="5 7" id="KW-0472">Membrane</keyword>
<proteinExistence type="predicted"/>
<dbReference type="GO" id="GO:0044781">
    <property type="term" value="P:bacterial-type flagellum organization"/>
    <property type="evidence" value="ECO:0007669"/>
    <property type="project" value="InterPro"/>
</dbReference>
<evidence type="ECO:0000256" key="4">
    <source>
        <dbReference type="ARBA" id="ARBA00022989"/>
    </source>
</evidence>
<dbReference type="Pfam" id="PF04347">
    <property type="entry name" value="FliO"/>
    <property type="match status" value="1"/>
</dbReference>
<evidence type="ECO:0000256" key="3">
    <source>
        <dbReference type="ARBA" id="ARBA00022692"/>
    </source>
</evidence>
<protein>
    <recommendedName>
        <fullName evidence="9">Flagellar protein</fullName>
    </recommendedName>
</protein>
<dbReference type="GO" id="GO:0016020">
    <property type="term" value="C:membrane"/>
    <property type="evidence" value="ECO:0007669"/>
    <property type="project" value="InterPro"/>
</dbReference>
<evidence type="ECO:0000256" key="7">
    <source>
        <dbReference type="SAM" id="Phobius"/>
    </source>
</evidence>
<dbReference type="EMBL" id="CZKB01000027">
    <property type="protein sequence ID" value="CUR62139.1"/>
    <property type="molecule type" value="Genomic_DNA"/>
</dbReference>
<reference evidence="8" key="1">
    <citation type="submission" date="2015-08" db="EMBL/GenBank/DDBJ databases">
        <authorList>
            <person name="Babu N.S."/>
            <person name="Beckwith C.J."/>
            <person name="Beseler K.G."/>
            <person name="Brison A."/>
            <person name="Carone J.V."/>
            <person name="Caskin T.P."/>
            <person name="Diamond M."/>
            <person name="Durham M.E."/>
            <person name="Foxe J.M."/>
            <person name="Go M."/>
            <person name="Henderson B.A."/>
            <person name="Jones I.B."/>
            <person name="McGettigan J.A."/>
            <person name="Micheletti S.J."/>
            <person name="Nasrallah M.E."/>
            <person name="Ortiz D."/>
            <person name="Piller C.R."/>
            <person name="Privatt S.R."/>
            <person name="Schneider S.L."/>
            <person name="Sharp S."/>
            <person name="Smith T.C."/>
            <person name="Stanton J.D."/>
            <person name="Ullery H.E."/>
            <person name="Wilson R.J."/>
            <person name="Serrano M.G."/>
            <person name="Buck G."/>
            <person name="Lee V."/>
            <person name="Wang Y."/>
            <person name="Carvalho R."/>
            <person name="Voegtly L."/>
            <person name="Shi R."/>
            <person name="Duckworth R."/>
            <person name="Johnson A."/>
            <person name="Loviza R."/>
            <person name="Walstead R."/>
            <person name="Shah Z."/>
            <person name="Kiflezghi M."/>
            <person name="Wade K."/>
            <person name="Ball S.L."/>
            <person name="Bradley K.W."/>
            <person name="Asai D.J."/>
            <person name="Bowman C.A."/>
            <person name="Russell D.A."/>
            <person name="Pope W.H."/>
            <person name="Jacobs-Sera D."/>
            <person name="Hendrix R.W."/>
            <person name="Hatfull G.F."/>
        </authorList>
    </citation>
    <scope>NUCLEOTIDE SEQUENCE</scope>
</reference>